<reference evidence="3 4" key="1">
    <citation type="submission" date="2015-06" db="EMBL/GenBank/DDBJ databases">
        <title>Talaromyces atroroseus IBT 11181 draft genome.</title>
        <authorList>
            <person name="Rasmussen K.B."/>
            <person name="Rasmussen S."/>
            <person name="Petersen B."/>
            <person name="Sicheritz-Ponten T."/>
            <person name="Mortensen U.H."/>
            <person name="Thrane U."/>
        </authorList>
    </citation>
    <scope>NUCLEOTIDE SEQUENCE [LARGE SCALE GENOMIC DNA]</scope>
    <source>
        <strain evidence="3 4">IBT 11181</strain>
    </source>
</reference>
<feature type="transmembrane region" description="Helical" evidence="1">
    <location>
        <begin position="190"/>
        <end position="215"/>
    </location>
</feature>
<dbReference type="OrthoDB" id="4159154at2759"/>
<keyword evidence="1" id="KW-0472">Membrane</keyword>
<gene>
    <name evidence="3" type="ORF">UA08_07615</name>
</gene>
<protein>
    <recommendedName>
        <fullName evidence="5">SUR7 family protein pun1</fullName>
    </recommendedName>
</protein>
<feature type="transmembrane region" description="Helical" evidence="1">
    <location>
        <begin position="235"/>
        <end position="257"/>
    </location>
</feature>
<evidence type="ECO:0000313" key="4">
    <source>
        <dbReference type="Proteomes" id="UP000214365"/>
    </source>
</evidence>
<dbReference type="EMBL" id="LFMY01000012">
    <property type="protein sequence ID" value="OKL57064.1"/>
    <property type="molecule type" value="Genomic_DNA"/>
</dbReference>
<keyword evidence="2" id="KW-0732">Signal</keyword>
<feature type="chain" id="PRO_5011636861" description="SUR7 family protein pun1" evidence="2">
    <location>
        <begin position="29"/>
        <end position="274"/>
    </location>
</feature>
<keyword evidence="1" id="KW-1133">Transmembrane helix</keyword>
<dbReference type="InterPro" id="IPR009571">
    <property type="entry name" value="SUR7/Rim9-like_fungi"/>
</dbReference>
<name>A0A225AG36_TALAT</name>
<dbReference type="STRING" id="1441469.A0A225AG36"/>
<evidence type="ECO:0008006" key="5">
    <source>
        <dbReference type="Google" id="ProtNLM"/>
    </source>
</evidence>
<dbReference type="PANTHER" id="PTHR28019">
    <property type="entry name" value="CELL MEMBRANE PROTEIN YLR413W-RELATED"/>
    <property type="match status" value="1"/>
</dbReference>
<dbReference type="RefSeq" id="XP_020117185.1">
    <property type="nucleotide sequence ID" value="XM_020262529.1"/>
</dbReference>
<evidence type="ECO:0000256" key="2">
    <source>
        <dbReference type="SAM" id="SignalP"/>
    </source>
</evidence>
<keyword evidence="1" id="KW-0812">Transmembrane</keyword>
<dbReference type="InterPro" id="IPR052413">
    <property type="entry name" value="SUR7_domain"/>
</dbReference>
<accession>A0A225AG36</accession>
<dbReference type="GO" id="GO:0031505">
    <property type="term" value="P:fungal-type cell wall organization"/>
    <property type="evidence" value="ECO:0007669"/>
    <property type="project" value="TreeGrafter"/>
</dbReference>
<feature type="transmembrane region" description="Helical" evidence="1">
    <location>
        <begin position="158"/>
        <end position="178"/>
    </location>
</feature>
<organism evidence="3 4">
    <name type="scientific">Talaromyces atroroseus</name>
    <dbReference type="NCBI Taxonomy" id="1441469"/>
    <lineage>
        <taxon>Eukaryota</taxon>
        <taxon>Fungi</taxon>
        <taxon>Dikarya</taxon>
        <taxon>Ascomycota</taxon>
        <taxon>Pezizomycotina</taxon>
        <taxon>Eurotiomycetes</taxon>
        <taxon>Eurotiomycetidae</taxon>
        <taxon>Eurotiales</taxon>
        <taxon>Trichocomaceae</taxon>
        <taxon>Talaromyces</taxon>
        <taxon>Talaromyces sect. Trachyspermi</taxon>
    </lineage>
</organism>
<dbReference type="PANTHER" id="PTHR28019:SF7">
    <property type="entry name" value="SUR7 PROTEIN"/>
    <property type="match status" value="1"/>
</dbReference>
<dbReference type="GO" id="GO:0051285">
    <property type="term" value="C:cell cortex of cell tip"/>
    <property type="evidence" value="ECO:0007669"/>
    <property type="project" value="TreeGrafter"/>
</dbReference>
<dbReference type="GO" id="GO:0005886">
    <property type="term" value="C:plasma membrane"/>
    <property type="evidence" value="ECO:0007669"/>
    <property type="project" value="InterPro"/>
</dbReference>
<dbReference type="GeneID" id="31007371"/>
<dbReference type="Pfam" id="PF06687">
    <property type="entry name" value="SUR7"/>
    <property type="match status" value="1"/>
</dbReference>
<feature type="signal peptide" evidence="2">
    <location>
        <begin position="1"/>
        <end position="28"/>
    </location>
</feature>
<proteinExistence type="predicted"/>
<dbReference type="AlphaFoldDB" id="A0A225AG36"/>
<dbReference type="Proteomes" id="UP000214365">
    <property type="component" value="Unassembled WGS sequence"/>
</dbReference>
<evidence type="ECO:0000256" key="1">
    <source>
        <dbReference type="SAM" id="Phobius"/>
    </source>
</evidence>
<comment type="caution">
    <text evidence="3">The sequence shown here is derived from an EMBL/GenBank/DDBJ whole genome shotgun (WGS) entry which is preliminary data.</text>
</comment>
<sequence>MILTLNTLSKVFALISFILSSLCLFAGTQDSIMQNSSVMMLKLNQFMGRQLDTSASEPISALTQAATNSQNTTAADLGLKDFYAIHVLTYCEGNFKDSGNHAMEVTSCSRRRAPFAFNPEKVFSTEFNAGFNISDINWPDTISDDFDVMAMTTKAMSVLYIIGMAATGIAFLMEILLTQAGGKPSMFAHLFFTVLSFVCLGVSSSVASVIAVQFVHLINRHGEDYGIVAKGGSSFLGMTWSAVVLSFLTVVISVITLPSSGSSSASSEKDMDEV</sequence>
<evidence type="ECO:0000313" key="3">
    <source>
        <dbReference type="EMBL" id="OKL57064.1"/>
    </source>
</evidence>
<keyword evidence="4" id="KW-1185">Reference proteome</keyword>